<organism evidence="1 2">
    <name type="scientific">Oryza glaberrima</name>
    <name type="common">African rice</name>
    <dbReference type="NCBI Taxonomy" id="4538"/>
    <lineage>
        <taxon>Eukaryota</taxon>
        <taxon>Viridiplantae</taxon>
        <taxon>Streptophyta</taxon>
        <taxon>Embryophyta</taxon>
        <taxon>Tracheophyta</taxon>
        <taxon>Spermatophyta</taxon>
        <taxon>Magnoliopsida</taxon>
        <taxon>Liliopsida</taxon>
        <taxon>Poales</taxon>
        <taxon>Poaceae</taxon>
        <taxon>BOP clade</taxon>
        <taxon>Oryzoideae</taxon>
        <taxon>Oryzeae</taxon>
        <taxon>Oryzinae</taxon>
        <taxon>Oryza</taxon>
    </lineage>
</organism>
<evidence type="ECO:0000313" key="1">
    <source>
        <dbReference type="EnsemblPlants" id="ORGLA12G0029100.1"/>
    </source>
</evidence>
<dbReference type="Proteomes" id="UP000007306">
    <property type="component" value="Chromosome 12"/>
</dbReference>
<accession>I1R435</accession>
<dbReference type="HOGENOM" id="CLU_206776_0_0_1"/>
<reference evidence="1 2" key="2">
    <citation type="submission" date="2018-04" db="EMBL/GenBank/DDBJ databases">
        <title>OglaRS2 (Oryza glaberrima Reference Sequence Version 2).</title>
        <authorList>
            <person name="Zhang J."/>
            <person name="Kudrna D."/>
            <person name="Lee S."/>
            <person name="Talag J."/>
            <person name="Rajasekar S."/>
            <person name="Wing R.A."/>
        </authorList>
    </citation>
    <scope>NUCLEOTIDE SEQUENCE [LARGE SCALE GENOMIC DNA]</scope>
    <source>
        <strain evidence="1 2">cv. IRGC 96717</strain>
    </source>
</reference>
<sequence length="65" mass="6842">MGCCSMIELDYITEMKTVSVTVVRAFDVEVVGENGRSGSAATAPRFVPGLTASISSGLPVKIRHV</sequence>
<dbReference type="Gramene" id="ORGLA12G0029100.1">
    <property type="protein sequence ID" value="ORGLA12G0029100.1"/>
    <property type="gene ID" value="ORGLA12G0029100"/>
</dbReference>
<evidence type="ECO:0000313" key="2">
    <source>
        <dbReference type="Proteomes" id="UP000007306"/>
    </source>
</evidence>
<protein>
    <submittedName>
        <fullName evidence="1">Uncharacterized protein</fullName>
    </submittedName>
</protein>
<dbReference type="AlphaFoldDB" id="I1R435"/>
<proteinExistence type="predicted"/>
<reference evidence="1" key="1">
    <citation type="submission" date="2015-06" db="UniProtKB">
        <authorList>
            <consortium name="EnsemblPlants"/>
        </authorList>
    </citation>
    <scope>IDENTIFICATION</scope>
</reference>
<name>I1R435_ORYGL</name>
<keyword evidence="2" id="KW-1185">Reference proteome</keyword>
<dbReference type="EnsemblPlants" id="ORGLA12G0029100.1">
    <property type="protein sequence ID" value="ORGLA12G0029100.1"/>
    <property type="gene ID" value="ORGLA12G0029100"/>
</dbReference>